<reference evidence="2 3" key="1">
    <citation type="submission" date="2023-02" db="EMBL/GenBank/DDBJ databases">
        <title>Bacterial whole genome sequence for Curvibacter sp. HBC28.</title>
        <authorList>
            <person name="Le V."/>
            <person name="Ko S.-R."/>
            <person name="Ahn C.-Y."/>
            <person name="Oh H.-M."/>
        </authorList>
    </citation>
    <scope>NUCLEOTIDE SEQUENCE [LARGE SCALE GENOMIC DNA]</scope>
    <source>
        <strain evidence="2 3">HBC28</strain>
    </source>
</reference>
<feature type="transmembrane region" description="Helical" evidence="1">
    <location>
        <begin position="91"/>
        <end position="112"/>
    </location>
</feature>
<evidence type="ECO:0008006" key="4">
    <source>
        <dbReference type="Google" id="ProtNLM"/>
    </source>
</evidence>
<protein>
    <recommendedName>
        <fullName evidence="4">Phage holin family protein</fullName>
    </recommendedName>
</protein>
<keyword evidence="3" id="KW-1185">Reference proteome</keyword>
<keyword evidence="1" id="KW-1133">Transmembrane helix</keyword>
<organism evidence="2 3">
    <name type="scientific">Curvibacter microcysteis</name>
    <dbReference type="NCBI Taxonomy" id="3026419"/>
    <lineage>
        <taxon>Bacteria</taxon>
        <taxon>Pseudomonadati</taxon>
        <taxon>Pseudomonadota</taxon>
        <taxon>Betaproteobacteria</taxon>
        <taxon>Burkholderiales</taxon>
        <taxon>Comamonadaceae</taxon>
        <taxon>Curvibacter</taxon>
    </lineage>
</organism>
<dbReference type="Proteomes" id="UP001528672">
    <property type="component" value="Unassembled WGS sequence"/>
</dbReference>
<name>A0ABT5MF48_9BURK</name>
<dbReference type="RefSeq" id="WP_273926860.1">
    <property type="nucleotide sequence ID" value="NZ_JAQSIO010000003.1"/>
</dbReference>
<gene>
    <name evidence="2" type="ORF">PSQ39_11255</name>
</gene>
<dbReference type="EMBL" id="JAQSIO010000003">
    <property type="protein sequence ID" value="MDD0815208.1"/>
    <property type="molecule type" value="Genomic_DNA"/>
</dbReference>
<comment type="caution">
    <text evidence="2">The sequence shown here is derived from an EMBL/GenBank/DDBJ whole genome shotgun (WGS) entry which is preliminary data.</text>
</comment>
<feature type="transmembrane region" description="Helical" evidence="1">
    <location>
        <begin position="63"/>
        <end position="85"/>
    </location>
</feature>
<keyword evidence="1" id="KW-0812">Transmembrane</keyword>
<keyword evidence="1" id="KW-0472">Membrane</keyword>
<evidence type="ECO:0000313" key="3">
    <source>
        <dbReference type="Proteomes" id="UP001528672"/>
    </source>
</evidence>
<proteinExistence type="predicted"/>
<accession>A0ABT5MF48</accession>
<evidence type="ECO:0000313" key="2">
    <source>
        <dbReference type="EMBL" id="MDD0815208.1"/>
    </source>
</evidence>
<evidence type="ECO:0000256" key="1">
    <source>
        <dbReference type="SAM" id="Phobius"/>
    </source>
</evidence>
<sequence>MSIPVVSPLLRALKNTLMAALALVLVFEEWGWDVLSGLLAWVARLPVLAWLERRIRSLPPWAALLTFALPALALLPVKLLALWLFGQGHAAWGLGLLLGAKLLGTAILARLFSLTQPALMQLAWFARWYPRWKAWKDRLLAWVRGSAVWQGARRVKTAVKVWWRGLKG</sequence>